<accession>A0A8X6R5D5</accession>
<dbReference type="AlphaFoldDB" id="A0A8X6R5D5"/>
<protein>
    <submittedName>
        <fullName evidence="1">Uncharacterized protein</fullName>
    </submittedName>
</protein>
<name>A0A8X6R5D5_NEPPI</name>
<sequence>MVMPYTDSADYSRDSGPITFSYFLTIPLALPNRETVEAFSEAIMDMWLKTGKLHKRDTENSFVTIGDNDSDVRTKKVSALHNKSVEHFKRKCDELKNRKMTFKNFVKHDNDNALEASYRVSSQQYEAHTIAEILVKSCVKDVVTSMIGEEHAIN</sequence>
<gene>
    <name evidence="1" type="ORF">NPIL_426891</name>
</gene>
<keyword evidence="2" id="KW-1185">Reference proteome</keyword>
<comment type="caution">
    <text evidence="1">The sequence shown here is derived from an EMBL/GenBank/DDBJ whole genome shotgun (WGS) entry which is preliminary data.</text>
</comment>
<proteinExistence type="predicted"/>
<evidence type="ECO:0000313" key="2">
    <source>
        <dbReference type="Proteomes" id="UP000887013"/>
    </source>
</evidence>
<dbReference type="EMBL" id="BMAW01086658">
    <property type="protein sequence ID" value="GFU48277.1"/>
    <property type="molecule type" value="Genomic_DNA"/>
</dbReference>
<evidence type="ECO:0000313" key="1">
    <source>
        <dbReference type="EMBL" id="GFU48277.1"/>
    </source>
</evidence>
<dbReference type="Proteomes" id="UP000887013">
    <property type="component" value="Unassembled WGS sequence"/>
</dbReference>
<reference evidence="1" key="1">
    <citation type="submission" date="2020-08" db="EMBL/GenBank/DDBJ databases">
        <title>Multicomponent nature underlies the extraordinary mechanical properties of spider dragline silk.</title>
        <authorList>
            <person name="Kono N."/>
            <person name="Nakamura H."/>
            <person name="Mori M."/>
            <person name="Yoshida Y."/>
            <person name="Ohtoshi R."/>
            <person name="Malay A.D."/>
            <person name="Moran D.A.P."/>
            <person name="Tomita M."/>
            <person name="Numata K."/>
            <person name="Arakawa K."/>
        </authorList>
    </citation>
    <scope>NUCLEOTIDE SEQUENCE</scope>
</reference>
<organism evidence="1 2">
    <name type="scientific">Nephila pilipes</name>
    <name type="common">Giant wood spider</name>
    <name type="synonym">Nephila maculata</name>
    <dbReference type="NCBI Taxonomy" id="299642"/>
    <lineage>
        <taxon>Eukaryota</taxon>
        <taxon>Metazoa</taxon>
        <taxon>Ecdysozoa</taxon>
        <taxon>Arthropoda</taxon>
        <taxon>Chelicerata</taxon>
        <taxon>Arachnida</taxon>
        <taxon>Araneae</taxon>
        <taxon>Araneomorphae</taxon>
        <taxon>Entelegynae</taxon>
        <taxon>Araneoidea</taxon>
        <taxon>Nephilidae</taxon>
        <taxon>Nephila</taxon>
    </lineage>
</organism>